<reference evidence="2" key="1">
    <citation type="journal article" date="2006" name="PLoS Biol.">
        <title>Macronuclear genome sequence of the ciliate Tetrahymena thermophila, a model eukaryote.</title>
        <authorList>
            <person name="Eisen J.A."/>
            <person name="Coyne R.S."/>
            <person name="Wu M."/>
            <person name="Wu D."/>
            <person name="Thiagarajan M."/>
            <person name="Wortman J.R."/>
            <person name="Badger J.H."/>
            <person name="Ren Q."/>
            <person name="Amedeo P."/>
            <person name="Jones K.M."/>
            <person name="Tallon L.J."/>
            <person name="Delcher A.L."/>
            <person name="Salzberg S.L."/>
            <person name="Silva J.C."/>
            <person name="Haas B.J."/>
            <person name="Majoros W.H."/>
            <person name="Farzad M."/>
            <person name="Carlton J.M."/>
            <person name="Smith R.K. Jr."/>
            <person name="Garg J."/>
            <person name="Pearlman R.E."/>
            <person name="Karrer K.M."/>
            <person name="Sun L."/>
            <person name="Manning G."/>
            <person name="Elde N.C."/>
            <person name="Turkewitz A.P."/>
            <person name="Asai D.J."/>
            <person name="Wilkes D.E."/>
            <person name="Wang Y."/>
            <person name="Cai H."/>
            <person name="Collins K."/>
            <person name="Stewart B.A."/>
            <person name="Lee S.R."/>
            <person name="Wilamowska K."/>
            <person name="Weinberg Z."/>
            <person name="Ruzzo W.L."/>
            <person name="Wloga D."/>
            <person name="Gaertig J."/>
            <person name="Frankel J."/>
            <person name="Tsao C.-C."/>
            <person name="Gorovsky M.A."/>
            <person name="Keeling P.J."/>
            <person name="Waller R.F."/>
            <person name="Patron N.J."/>
            <person name="Cherry J.M."/>
            <person name="Stover N.A."/>
            <person name="Krieger C.J."/>
            <person name="del Toro C."/>
            <person name="Ryder H.F."/>
            <person name="Williamson S.C."/>
            <person name="Barbeau R.A."/>
            <person name="Hamilton E.P."/>
            <person name="Orias E."/>
        </authorList>
    </citation>
    <scope>NUCLEOTIDE SEQUENCE [LARGE SCALE GENOMIC DNA]</scope>
    <source>
        <strain evidence="2">SB210</strain>
    </source>
</reference>
<name>W7XKJ0_TETTS</name>
<gene>
    <name evidence="1" type="ORF">TTHERM_000418199</name>
</gene>
<sequence>MVIGQLNGNLYQEYILTQSKKSKITTMIITHIQKTAMYVEDVEYFTILGYIIKNERNVSIPFQVLLEFQYVAFISVNEKKIIQKNSIIVRTALKKNEFSSNLSS</sequence>
<protein>
    <submittedName>
        <fullName evidence="1">Uncharacterized protein</fullName>
    </submittedName>
</protein>
<proteinExistence type="predicted"/>
<evidence type="ECO:0000313" key="1">
    <source>
        <dbReference type="EMBL" id="EWS76571.1"/>
    </source>
</evidence>
<dbReference type="KEGG" id="tet:TTHERM_000418199"/>
<dbReference type="AlphaFoldDB" id="W7XKJ0"/>
<dbReference type="EMBL" id="GG662856">
    <property type="protein sequence ID" value="EWS76571.1"/>
    <property type="molecule type" value="Genomic_DNA"/>
</dbReference>
<keyword evidence="2" id="KW-1185">Reference proteome</keyword>
<dbReference type="InParanoid" id="W7XKJ0"/>
<dbReference type="GeneID" id="24438852"/>
<organism evidence="1 2">
    <name type="scientific">Tetrahymena thermophila (strain SB210)</name>
    <dbReference type="NCBI Taxonomy" id="312017"/>
    <lineage>
        <taxon>Eukaryota</taxon>
        <taxon>Sar</taxon>
        <taxon>Alveolata</taxon>
        <taxon>Ciliophora</taxon>
        <taxon>Intramacronucleata</taxon>
        <taxon>Oligohymenophorea</taxon>
        <taxon>Hymenostomatida</taxon>
        <taxon>Tetrahymenina</taxon>
        <taxon>Tetrahymenidae</taxon>
        <taxon>Tetrahymena</taxon>
    </lineage>
</organism>
<dbReference type="Proteomes" id="UP000009168">
    <property type="component" value="Unassembled WGS sequence"/>
</dbReference>
<accession>W7XKJ0</accession>
<dbReference type="RefSeq" id="XP_012650857.1">
    <property type="nucleotide sequence ID" value="XM_012795403.1"/>
</dbReference>
<evidence type="ECO:0000313" key="2">
    <source>
        <dbReference type="Proteomes" id="UP000009168"/>
    </source>
</evidence>